<dbReference type="RefSeq" id="WP_350244798.1">
    <property type="nucleotide sequence ID" value="NZ_CP158299.1"/>
</dbReference>
<evidence type="ECO:0000256" key="2">
    <source>
        <dbReference type="ARBA" id="ARBA00012438"/>
    </source>
</evidence>
<keyword evidence="5" id="KW-0472">Membrane</keyword>
<dbReference type="InterPro" id="IPR050351">
    <property type="entry name" value="BphY/WalK/GraS-like"/>
</dbReference>
<dbReference type="PANTHER" id="PTHR42878:SF15">
    <property type="entry name" value="BACTERIOPHYTOCHROME"/>
    <property type="match status" value="1"/>
</dbReference>
<dbReference type="GO" id="GO:0004673">
    <property type="term" value="F:protein histidine kinase activity"/>
    <property type="evidence" value="ECO:0007669"/>
    <property type="project" value="UniProtKB-EC"/>
</dbReference>
<dbReference type="SUPFAM" id="SSF55874">
    <property type="entry name" value="ATPase domain of HSP90 chaperone/DNA topoisomerase II/histidine kinase"/>
    <property type="match status" value="1"/>
</dbReference>
<dbReference type="PROSITE" id="PS50112">
    <property type="entry name" value="PAS"/>
    <property type="match status" value="1"/>
</dbReference>
<evidence type="ECO:0000256" key="1">
    <source>
        <dbReference type="ARBA" id="ARBA00000085"/>
    </source>
</evidence>
<dbReference type="InterPro" id="IPR000014">
    <property type="entry name" value="PAS"/>
</dbReference>
<dbReference type="NCBIfam" id="TIGR00229">
    <property type="entry name" value="sensory_box"/>
    <property type="match status" value="1"/>
</dbReference>
<gene>
    <name evidence="9" type="ORF">ABOD76_10540</name>
</gene>
<dbReference type="SUPFAM" id="SSF55785">
    <property type="entry name" value="PYP-like sensor domain (PAS domain)"/>
    <property type="match status" value="1"/>
</dbReference>
<keyword evidence="6" id="KW-0175">Coiled coil</keyword>
<dbReference type="InterPro" id="IPR036890">
    <property type="entry name" value="HATPase_C_sf"/>
</dbReference>
<protein>
    <recommendedName>
        <fullName evidence="2">histidine kinase</fullName>
        <ecNumber evidence="2">2.7.13.3</ecNumber>
    </recommendedName>
</protein>
<dbReference type="InterPro" id="IPR005467">
    <property type="entry name" value="His_kinase_dom"/>
</dbReference>
<evidence type="ECO:0000256" key="5">
    <source>
        <dbReference type="ARBA" id="ARBA00023136"/>
    </source>
</evidence>
<dbReference type="PRINTS" id="PR00344">
    <property type="entry name" value="BCTRLSENSOR"/>
</dbReference>
<proteinExistence type="predicted"/>
<dbReference type="EMBL" id="CP158299">
    <property type="protein sequence ID" value="XBV86721.1"/>
    <property type="molecule type" value="Genomic_DNA"/>
</dbReference>
<evidence type="ECO:0000259" key="7">
    <source>
        <dbReference type="PROSITE" id="PS50109"/>
    </source>
</evidence>
<feature type="domain" description="Histidine kinase" evidence="7">
    <location>
        <begin position="213"/>
        <end position="426"/>
    </location>
</feature>
<keyword evidence="4" id="KW-0418">Kinase</keyword>
<keyword evidence="3" id="KW-0808">Transferase</keyword>
<dbReference type="EC" id="2.7.13.3" evidence="2"/>
<accession>A0AAU7UE15</accession>
<dbReference type="GO" id="GO:0016020">
    <property type="term" value="C:membrane"/>
    <property type="evidence" value="ECO:0007669"/>
    <property type="project" value="UniProtKB-SubCell"/>
</dbReference>
<keyword evidence="9" id="KW-0067">ATP-binding</keyword>
<evidence type="ECO:0000256" key="4">
    <source>
        <dbReference type="ARBA" id="ARBA00022777"/>
    </source>
</evidence>
<name>A0AAU7UE15_9DEIO</name>
<dbReference type="GO" id="GO:0030295">
    <property type="term" value="F:protein kinase activator activity"/>
    <property type="evidence" value="ECO:0007669"/>
    <property type="project" value="TreeGrafter"/>
</dbReference>
<dbReference type="Pfam" id="PF02518">
    <property type="entry name" value="HATPase_c"/>
    <property type="match status" value="1"/>
</dbReference>
<dbReference type="InterPro" id="IPR003594">
    <property type="entry name" value="HATPase_dom"/>
</dbReference>
<dbReference type="Gene3D" id="1.10.287.130">
    <property type="match status" value="1"/>
</dbReference>
<dbReference type="CDD" id="cd00130">
    <property type="entry name" value="PAS"/>
    <property type="match status" value="1"/>
</dbReference>
<dbReference type="Pfam" id="PF13426">
    <property type="entry name" value="PAS_9"/>
    <property type="match status" value="1"/>
</dbReference>
<dbReference type="GO" id="GO:0000156">
    <property type="term" value="F:phosphorelay response regulator activity"/>
    <property type="evidence" value="ECO:0007669"/>
    <property type="project" value="TreeGrafter"/>
</dbReference>
<dbReference type="Gene3D" id="3.30.450.20">
    <property type="entry name" value="PAS domain"/>
    <property type="match status" value="1"/>
</dbReference>
<evidence type="ECO:0000259" key="8">
    <source>
        <dbReference type="PROSITE" id="PS50112"/>
    </source>
</evidence>
<evidence type="ECO:0000256" key="6">
    <source>
        <dbReference type="SAM" id="Coils"/>
    </source>
</evidence>
<reference evidence="9" key="1">
    <citation type="submission" date="2024-06" db="EMBL/GenBank/DDBJ databases">
        <title>Draft Genome Sequence of Deinococcus sonorensis Type Strain KR-87, a Biofilm Producing Representative of the Genus Deinococcus.</title>
        <authorList>
            <person name="Boren L.S."/>
            <person name="Grosso R.A."/>
            <person name="Hugenberg-Cox A.N."/>
            <person name="Hill J.T.E."/>
            <person name="Albert C.M."/>
            <person name="Tuohy J.M."/>
        </authorList>
    </citation>
    <scope>NUCLEOTIDE SEQUENCE</scope>
    <source>
        <strain evidence="9">KR-87</strain>
    </source>
</reference>
<sequence length="430" mass="48253">MSDQDNQQHLNNLRDAAERTLQQGGEGTLPDTPEVLRHELSVHQIELQLQNDTLRETVLELEQARDRAMMLYEFAPVGYISLDVQSNVTQANARAINLLGVRRTQLVGRRLTQFTAPESRTHLALVLPRLLTSEDGVVAELSMQRQDGSVFPVRLEGRLHPGGGSLLSITDISQQKAAQDELLRLNETLENRIEERTAKIRELGDELRTVALAVAENLVWPLRRVATFAQMLRQDTTTVSGLEREHFDHVVQSVDRMEALTAALLEYIQSSQGRARVAPLDLNRVFGEVRRELEPRMAGRTVQLTSGQLPTISGDLSALRLVFLKVLENALKFTTPRERAQIHVSAEETASEWILRFEDNGVGFNNRHKDKLFQVFKRLHPESEFPGTGMGLAIVRRVSLRFGARVWGEGKAGSGATVYVAWPKEPSVLD</sequence>
<organism evidence="9">
    <name type="scientific">Deinococcus sonorensis KR-87</name>
    <dbReference type="NCBI Taxonomy" id="694439"/>
    <lineage>
        <taxon>Bacteria</taxon>
        <taxon>Thermotogati</taxon>
        <taxon>Deinococcota</taxon>
        <taxon>Deinococci</taxon>
        <taxon>Deinococcales</taxon>
        <taxon>Deinococcaceae</taxon>
        <taxon>Deinococcus</taxon>
    </lineage>
</organism>
<dbReference type="AlphaFoldDB" id="A0AAU7UE15"/>
<evidence type="ECO:0000313" key="9">
    <source>
        <dbReference type="EMBL" id="XBV86721.1"/>
    </source>
</evidence>
<dbReference type="KEGG" id="dsc:ABOD76_10540"/>
<dbReference type="Gene3D" id="3.30.565.10">
    <property type="entry name" value="Histidine kinase-like ATPase, C-terminal domain"/>
    <property type="match status" value="1"/>
</dbReference>
<dbReference type="InterPro" id="IPR004358">
    <property type="entry name" value="Sig_transdc_His_kin-like_C"/>
</dbReference>
<dbReference type="PANTHER" id="PTHR42878">
    <property type="entry name" value="TWO-COMPONENT HISTIDINE KINASE"/>
    <property type="match status" value="1"/>
</dbReference>
<comment type="catalytic activity">
    <reaction evidence="1">
        <text>ATP + protein L-histidine = ADP + protein N-phospho-L-histidine.</text>
        <dbReference type="EC" id="2.7.13.3"/>
    </reaction>
</comment>
<dbReference type="InterPro" id="IPR035965">
    <property type="entry name" value="PAS-like_dom_sf"/>
</dbReference>
<dbReference type="GO" id="GO:0007234">
    <property type="term" value="P:osmosensory signaling via phosphorelay pathway"/>
    <property type="evidence" value="ECO:0007669"/>
    <property type="project" value="TreeGrafter"/>
</dbReference>
<evidence type="ECO:0000256" key="3">
    <source>
        <dbReference type="ARBA" id="ARBA00022679"/>
    </source>
</evidence>
<dbReference type="PROSITE" id="PS50109">
    <property type="entry name" value="HIS_KIN"/>
    <property type="match status" value="1"/>
</dbReference>
<dbReference type="SMART" id="SM00387">
    <property type="entry name" value="HATPase_c"/>
    <property type="match status" value="1"/>
</dbReference>
<dbReference type="SMART" id="SM00091">
    <property type="entry name" value="PAS"/>
    <property type="match status" value="1"/>
</dbReference>
<feature type="domain" description="PAS" evidence="8">
    <location>
        <begin position="64"/>
        <end position="134"/>
    </location>
</feature>
<dbReference type="GO" id="GO:0005524">
    <property type="term" value="F:ATP binding"/>
    <property type="evidence" value="ECO:0007669"/>
    <property type="project" value="UniProtKB-KW"/>
</dbReference>
<feature type="coiled-coil region" evidence="6">
    <location>
        <begin position="172"/>
        <end position="206"/>
    </location>
</feature>
<keyword evidence="9" id="KW-0547">Nucleotide-binding</keyword>